<evidence type="ECO:0000256" key="2">
    <source>
        <dbReference type="HAMAP-Rule" id="MF_00984"/>
    </source>
</evidence>
<name>A0A098QUV1_9SPIO</name>
<accession>A0A098QUV1</accession>
<dbReference type="Proteomes" id="UP000029692">
    <property type="component" value="Unassembled WGS sequence"/>
</dbReference>
<dbReference type="RefSeq" id="WP_037548073.1">
    <property type="nucleotide sequence ID" value="NZ_JNUP01000065.1"/>
</dbReference>
<keyword evidence="6" id="KW-1185">Reference proteome</keyword>
<dbReference type="OrthoDB" id="9809878at2"/>
<proteinExistence type="inferred from homology"/>
<dbReference type="SUPFAM" id="SSF50249">
    <property type="entry name" value="Nucleic acid-binding proteins"/>
    <property type="match status" value="1"/>
</dbReference>
<comment type="subunit">
    <text evidence="2">Homotetramer.</text>
</comment>
<keyword evidence="1 2" id="KW-0238">DNA-binding</keyword>
<dbReference type="Gene3D" id="2.40.50.140">
    <property type="entry name" value="Nucleic acid-binding proteins"/>
    <property type="match status" value="1"/>
</dbReference>
<dbReference type="CDD" id="cd04496">
    <property type="entry name" value="SSB_OBF"/>
    <property type="match status" value="1"/>
</dbReference>
<comment type="caution">
    <text evidence="5">The sequence shown here is derived from an EMBL/GenBank/DDBJ whole genome shotgun (WGS) entry which is preliminary data.</text>
</comment>
<evidence type="ECO:0000313" key="5">
    <source>
        <dbReference type="EMBL" id="KGE71635.1"/>
    </source>
</evidence>
<dbReference type="NCBIfam" id="TIGR00621">
    <property type="entry name" value="ssb"/>
    <property type="match status" value="1"/>
</dbReference>
<dbReference type="AlphaFoldDB" id="A0A098QUV1"/>
<dbReference type="PANTHER" id="PTHR10302">
    <property type="entry name" value="SINGLE-STRANDED DNA-BINDING PROTEIN"/>
    <property type="match status" value="1"/>
</dbReference>
<evidence type="ECO:0000313" key="6">
    <source>
        <dbReference type="Proteomes" id="UP000029692"/>
    </source>
</evidence>
<gene>
    <name evidence="5" type="ORF">DC28_10210</name>
</gene>
<dbReference type="STRING" id="1480694.DC28_10210"/>
<feature type="compositionally biased region" description="Basic and acidic residues" evidence="4">
    <location>
        <begin position="140"/>
        <end position="150"/>
    </location>
</feature>
<dbReference type="PANTHER" id="PTHR10302:SF27">
    <property type="entry name" value="SINGLE-STRANDED DNA-BINDING PROTEIN"/>
    <property type="match status" value="1"/>
</dbReference>
<dbReference type="PIRSF" id="PIRSF002070">
    <property type="entry name" value="SSB"/>
    <property type="match status" value="1"/>
</dbReference>
<dbReference type="InterPro" id="IPR012340">
    <property type="entry name" value="NA-bd_OB-fold"/>
</dbReference>
<dbReference type="GO" id="GO:0009295">
    <property type="term" value="C:nucleoid"/>
    <property type="evidence" value="ECO:0007669"/>
    <property type="project" value="TreeGrafter"/>
</dbReference>
<dbReference type="GO" id="GO:0006260">
    <property type="term" value="P:DNA replication"/>
    <property type="evidence" value="ECO:0007669"/>
    <property type="project" value="InterPro"/>
</dbReference>
<comment type="caution">
    <text evidence="2">Lacks conserved residue(s) required for the propagation of feature annotation.</text>
</comment>
<sequence length="150" mass="16832">MSNFNQVLIEGNLTRDPEQRLTPKGTKVTVFSIASNRYFGSGENRTEEVSFFEIEAWNRLAEVCGEYLTKGRGVRVIGRLKQDRWETPEGEHRSKVKVIAREVEFKPQASRQETEALKSAVDGTEDGNSLPDDGTQTDKAAAERPEAMVI</sequence>
<dbReference type="GO" id="GO:0003697">
    <property type="term" value="F:single-stranded DNA binding"/>
    <property type="evidence" value="ECO:0007669"/>
    <property type="project" value="UniProtKB-UniRule"/>
</dbReference>
<dbReference type="EMBL" id="JNUP01000065">
    <property type="protein sequence ID" value="KGE71635.1"/>
    <property type="molecule type" value="Genomic_DNA"/>
</dbReference>
<dbReference type="HAMAP" id="MF_00984">
    <property type="entry name" value="SSB"/>
    <property type="match status" value="1"/>
</dbReference>
<organism evidence="5 6">
    <name type="scientific">Spirochaeta lutea</name>
    <dbReference type="NCBI Taxonomy" id="1480694"/>
    <lineage>
        <taxon>Bacteria</taxon>
        <taxon>Pseudomonadati</taxon>
        <taxon>Spirochaetota</taxon>
        <taxon>Spirochaetia</taxon>
        <taxon>Spirochaetales</taxon>
        <taxon>Spirochaetaceae</taxon>
        <taxon>Spirochaeta</taxon>
    </lineage>
</organism>
<dbReference type="eggNOG" id="COG0629">
    <property type="taxonomic scope" value="Bacteria"/>
</dbReference>
<evidence type="ECO:0000256" key="4">
    <source>
        <dbReference type="SAM" id="MobiDB-lite"/>
    </source>
</evidence>
<feature type="region of interest" description="Disordered" evidence="4">
    <location>
        <begin position="107"/>
        <end position="150"/>
    </location>
</feature>
<dbReference type="InterPro" id="IPR011344">
    <property type="entry name" value="ssDNA-bd"/>
</dbReference>
<reference evidence="5 6" key="1">
    <citation type="submission" date="2014-05" db="EMBL/GenBank/DDBJ databases">
        <title>De novo Genome Sequence of Spirocheata sp.</title>
        <authorList>
            <person name="Shivani Y."/>
            <person name="Subhash Y."/>
            <person name="Tushar L."/>
            <person name="Sasikala C."/>
            <person name="Ramana C.V."/>
        </authorList>
    </citation>
    <scope>NUCLEOTIDE SEQUENCE [LARGE SCALE GENOMIC DNA]</scope>
    <source>
        <strain evidence="5 6">JC230</strain>
    </source>
</reference>
<evidence type="ECO:0000256" key="3">
    <source>
        <dbReference type="PIRNR" id="PIRNR002070"/>
    </source>
</evidence>
<dbReference type="InterPro" id="IPR000424">
    <property type="entry name" value="Primosome_PriB/ssb"/>
</dbReference>
<dbReference type="PROSITE" id="PS50935">
    <property type="entry name" value="SSB"/>
    <property type="match status" value="1"/>
</dbReference>
<evidence type="ECO:0000256" key="1">
    <source>
        <dbReference type="ARBA" id="ARBA00023125"/>
    </source>
</evidence>
<protein>
    <recommendedName>
        <fullName evidence="2 3">Single-stranded DNA-binding protein</fullName>
        <shortName evidence="2">SSB</shortName>
    </recommendedName>
</protein>
<dbReference type="Pfam" id="PF00436">
    <property type="entry name" value="SSB"/>
    <property type="match status" value="1"/>
</dbReference>